<dbReference type="AlphaFoldDB" id="A0A4R3JH24"/>
<dbReference type="GO" id="GO:0000155">
    <property type="term" value="F:phosphorelay sensor kinase activity"/>
    <property type="evidence" value="ECO:0007669"/>
    <property type="project" value="InterPro"/>
</dbReference>
<dbReference type="SMART" id="SM00387">
    <property type="entry name" value="HATPase_c"/>
    <property type="match status" value="1"/>
</dbReference>
<accession>A0A4R3JH24</accession>
<dbReference type="CDD" id="cd00082">
    <property type="entry name" value="HisKA"/>
    <property type="match status" value="1"/>
</dbReference>
<dbReference type="PRINTS" id="PR00344">
    <property type="entry name" value="BCTRLSENSOR"/>
</dbReference>
<dbReference type="PANTHER" id="PTHR45436:SF5">
    <property type="entry name" value="SENSOR HISTIDINE KINASE TRCS"/>
    <property type="match status" value="1"/>
</dbReference>
<evidence type="ECO:0000256" key="5">
    <source>
        <dbReference type="ARBA" id="ARBA00022679"/>
    </source>
</evidence>
<evidence type="ECO:0000256" key="7">
    <source>
        <dbReference type="ARBA" id="ARBA00022777"/>
    </source>
</evidence>
<proteinExistence type="predicted"/>
<dbReference type="InterPro" id="IPR003594">
    <property type="entry name" value="HATPase_dom"/>
</dbReference>
<evidence type="ECO:0000256" key="8">
    <source>
        <dbReference type="ARBA" id="ARBA00022989"/>
    </source>
</evidence>
<feature type="domain" description="Histidine kinase" evidence="11">
    <location>
        <begin position="197"/>
        <end position="408"/>
    </location>
</feature>
<keyword evidence="5" id="KW-0808">Transferase</keyword>
<dbReference type="PROSITE" id="PS50109">
    <property type="entry name" value="HIS_KIN"/>
    <property type="match status" value="1"/>
</dbReference>
<comment type="catalytic activity">
    <reaction evidence="1">
        <text>ATP + protein L-histidine = ADP + protein N-phospho-L-histidine.</text>
        <dbReference type="EC" id="2.7.13.3"/>
    </reaction>
</comment>
<keyword evidence="13" id="KW-1185">Reference proteome</keyword>
<sequence length="408" mass="44828">MAENRDIVMQDHGAFTAGSHDFQSDIETILSSDTIGVILETVMLATGVRFAAIARVTQDRWVACRTVDEIEFGLRAGDEIDISSTFCQTVRDTSQSVIFEDVETDEIYCDHPIARQFGIASYASIPIFRSDESFFGTLCAIDTEARSLKQPRILAMLRMFADVVGRSVETEERLEAQEQLVSHEREMGKLQEEFLAVLGHDLRNPVAALKAGLRQLAREPEPEKLSMLLPLMNQSVYRMQELTENMMLHAKSRLGGGIRAEIVPNAPLVSAIRHVVEEVRAASPNHRIELSLNFDENVSSDPARVAQAVSNMLANAVQHGTSDHPIHVLGEDVEDGLQISVANRGDPIPDELRSALFKPFNRGIHANGAGLGLGLYISASIAKAHNGQLDVSCVDGVTKFSMTIPRLT</sequence>
<dbReference type="SMART" id="SM00388">
    <property type="entry name" value="HisKA"/>
    <property type="match status" value="1"/>
</dbReference>
<evidence type="ECO:0000256" key="2">
    <source>
        <dbReference type="ARBA" id="ARBA00004370"/>
    </source>
</evidence>
<protein>
    <recommendedName>
        <fullName evidence="3">histidine kinase</fullName>
        <ecNumber evidence="3">2.7.13.3</ecNumber>
    </recommendedName>
</protein>
<dbReference type="InterPro" id="IPR003661">
    <property type="entry name" value="HisK_dim/P_dom"/>
</dbReference>
<evidence type="ECO:0000256" key="9">
    <source>
        <dbReference type="ARBA" id="ARBA00023136"/>
    </source>
</evidence>
<dbReference type="SUPFAM" id="SSF47384">
    <property type="entry name" value="Homodimeric domain of signal transducing histidine kinase"/>
    <property type="match status" value="1"/>
</dbReference>
<feature type="coiled-coil region" evidence="10">
    <location>
        <begin position="166"/>
        <end position="193"/>
    </location>
</feature>
<dbReference type="Pfam" id="PF02518">
    <property type="entry name" value="HATPase_c"/>
    <property type="match status" value="1"/>
</dbReference>
<keyword evidence="7 12" id="KW-0418">Kinase</keyword>
<keyword evidence="10" id="KW-0175">Coiled coil</keyword>
<dbReference type="GO" id="GO:0005886">
    <property type="term" value="C:plasma membrane"/>
    <property type="evidence" value="ECO:0007669"/>
    <property type="project" value="TreeGrafter"/>
</dbReference>
<dbReference type="InterPro" id="IPR036890">
    <property type="entry name" value="HATPase_C_sf"/>
</dbReference>
<evidence type="ECO:0000313" key="13">
    <source>
        <dbReference type="Proteomes" id="UP000295696"/>
    </source>
</evidence>
<evidence type="ECO:0000259" key="11">
    <source>
        <dbReference type="PROSITE" id="PS50109"/>
    </source>
</evidence>
<evidence type="ECO:0000256" key="3">
    <source>
        <dbReference type="ARBA" id="ARBA00012438"/>
    </source>
</evidence>
<dbReference type="SUPFAM" id="SSF55874">
    <property type="entry name" value="ATPase domain of HSP90 chaperone/DNA topoisomerase II/histidine kinase"/>
    <property type="match status" value="1"/>
</dbReference>
<dbReference type="InterPro" id="IPR036097">
    <property type="entry name" value="HisK_dim/P_sf"/>
</dbReference>
<keyword evidence="6" id="KW-0812">Transmembrane</keyword>
<dbReference type="OrthoDB" id="9795133at2"/>
<dbReference type="Pfam" id="PF00512">
    <property type="entry name" value="HisKA"/>
    <property type="match status" value="1"/>
</dbReference>
<dbReference type="InterPro" id="IPR004358">
    <property type="entry name" value="Sig_transdc_His_kin-like_C"/>
</dbReference>
<dbReference type="SMART" id="SM00065">
    <property type="entry name" value="GAF"/>
    <property type="match status" value="1"/>
</dbReference>
<dbReference type="EMBL" id="SLZU01000005">
    <property type="protein sequence ID" value="TCS64536.1"/>
    <property type="molecule type" value="Genomic_DNA"/>
</dbReference>
<dbReference type="InterPro" id="IPR029016">
    <property type="entry name" value="GAF-like_dom_sf"/>
</dbReference>
<organism evidence="12 13">
    <name type="scientific">Primorskyibacter sedentarius</name>
    <dbReference type="NCBI Taxonomy" id="745311"/>
    <lineage>
        <taxon>Bacteria</taxon>
        <taxon>Pseudomonadati</taxon>
        <taxon>Pseudomonadota</taxon>
        <taxon>Alphaproteobacteria</taxon>
        <taxon>Rhodobacterales</taxon>
        <taxon>Roseobacteraceae</taxon>
        <taxon>Primorskyibacter</taxon>
    </lineage>
</organism>
<dbReference type="InterPro" id="IPR050428">
    <property type="entry name" value="TCS_sensor_his_kinase"/>
</dbReference>
<dbReference type="Pfam" id="PF01590">
    <property type="entry name" value="GAF"/>
    <property type="match status" value="1"/>
</dbReference>
<comment type="caution">
    <text evidence="12">The sequence shown here is derived from an EMBL/GenBank/DDBJ whole genome shotgun (WGS) entry which is preliminary data.</text>
</comment>
<evidence type="ECO:0000256" key="1">
    <source>
        <dbReference type="ARBA" id="ARBA00000085"/>
    </source>
</evidence>
<keyword evidence="9" id="KW-0472">Membrane</keyword>
<dbReference type="InterPro" id="IPR003018">
    <property type="entry name" value="GAF"/>
</dbReference>
<comment type="subcellular location">
    <subcellularLocation>
        <location evidence="2">Membrane</location>
    </subcellularLocation>
</comment>
<dbReference type="Proteomes" id="UP000295696">
    <property type="component" value="Unassembled WGS sequence"/>
</dbReference>
<dbReference type="EC" id="2.7.13.3" evidence="3"/>
<keyword evidence="4" id="KW-0597">Phosphoprotein</keyword>
<dbReference type="Gene3D" id="3.30.450.40">
    <property type="match status" value="1"/>
</dbReference>
<dbReference type="Gene3D" id="1.10.287.130">
    <property type="match status" value="1"/>
</dbReference>
<dbReference type="Gene3D" id="3.30.565.10">
    <property type="entry name" value="Histidine kinase-like ATPase, C-terminal domain"/>
    <property type="match status" value="1"/>
</dbReference>
<evidence type="ECO:0000256" key="6">
    <source>
        <dbReference type="ARBA" id="ARBA00022692"/>
    </source>
</evidence>
<dbReference type="PANTHER" id="PTHR45436">
    <property type="entry name" value="SENSOR HISTIDINE KINASE YKOH"/>
    <property type="match status" value="1"/>
</dbReference>
<dbReference type="SUPFAM" id="SSF55781">
    <property type="entry name" value="GAF domain-like"/>
    <property type="match status" value="1"/>
</dbReference>
<keyword evidence="8" id="KW-1133">Transmembrane helix</keyword>
<reference evidence="12 13" key="1">
    <citation type="submission" date="2019-03" db="EMBL/GenBank/DDBJ databases">
        <title>Genomic Encyclopedia of Type Strains, Phase IV (KMG-IV): sequencing the most valuable type-strain genomes for metagenomic binning, comparative biology and taxonomic classification.</title>
        <authorList>
            <person name="Goeker M."/>
        </authorList>
    </citation>
    <scope>NUCLEOTIDE SEQUENCE [LARGE SCALE GENOMIC DNA]</scope>
    <source>
        <strain evidence="12 13">DSM 104836</strain>
    </source>
</reference>
<gene>
    <name evidence="12" type="ORF">EDD52_10597</name>
</gene>
<evidence type="ECO:0000256" key="4">
    <source>
        <dbReference type="ARBA" id="ARBA00022553"/>
    </source>
</evidence>
<evidence type="ECO:0000313" key="12">
    <source>
        <dbReference type="EMBL" id="TCS64536.1"/>
    </source>
</evidence>
<evidence type="ECO:0000256" key="10">
    <source>
        <dbReference type="SAM" id="Coils"/>
    </source>
</evidence>
<dbReference type="InterPro" id="IPR005467">
    <property type="entry name" value="His_kinase_dom"/>
</dbReference>
<name>A0A4R3JH24_9RHOB</name>
<dbReference type="RefSeq" id="WP_132244327.1">
    <property type="nucleotide sequence ID" value="NZ_SLZU01000005.1"/>
</dbReference>